<accession>A0A074T8C4</accession>
<organism evidence="1 2">
    <name type="scientific">Thioclava dalianensis</name>
    <dbReference type="NCBI Taxonomy" id="1185766"/>
    <lineage>
        <taxon>Bacteria</taxon>
        <taxon>Pseudomonadati</taxon>
        <taxon>Pseudomonadota</taxon>
        <taxon>Alphaproteobacteria</taxon>
        <taxon>Rhodobacterales</taxon>
        <taxon>Paracoccaceae</taxon>
        <taxon>Thioclava</taxon>
    </lineage>
</organism>
<evidence type="ECO:0000313" key="1">
    <source>
        <dbReference type="EMBL" id="KEP67959.1"/>
    </source>
</evidence>
<dbReference type="STRING" id="1185766.SAMN05216224_1268"/>
<protein>
    <submittedName>
        <fullName evidence="1">Uncharacterized protein</fullName>
    </submittedName>
</protein>
<gene>
    <name evidence="1" type="ORF">DL1_16965</name>
</gene>
<dbReference type="AlphaFoldDB" id="A0A074T8C4"/>
<dbReference type="eggNOG" id="ENOG502Z7X3">
    <property type="taxonomic scope" value="Bacteria"/>
</dbReference>
<name>A0A074T8C4_9RHOB</name>
<sequence>MIESRGGTGSLRVNFKLVGADRSDLTKGAKSVLEAFEDWTAYCIASIQHMPGMSSVGYYFADRKIKDEVIEFLKESAIAREEEIIQGEDGEEDFERHSFVIHDDDITSVAQKLSTTSQILKAARSIQRANLSALIAEFDFLMLRLLTSVCQDFPEHLISDDEKIPVGLLRSGKSFEDWQAEQIERSIAKKLRESHQDLIDWILTDIAKLQNPPSVLSSHFYRDFLEVCQRRHLFIHNGGIVNEDYLEKCKEAGFKVEQLPKIGTALSIDPEYLRSSAARVYLVGAFVINLVFQSTYSEKRQLSFRALLSASHEFLLSDLTKMAERIIDFAEFKSAKFDQGLRLKFGINRALAKLYEPNANKDTQNKNAQKVLDKYDWSVVDPILKLALACVRRDFSDLIKLAEEAHKAGLKFQEANSFCVFKEAREIEGFMDCFPRSALLIPDKSDAPNS</sequence>
<keyword evidence="2" id="KW-1185">Reference proteome</keyword>
<dbReference type="Proteomes" id="UP000027725">
    <property type="component" value="Unassembled WGS sequence"/>
</dbReference>
<evidence type="ECO:0000313" key="2">
    <source>
        <dbReference type="Proteomes" id="UP000027725"/>
    </source>
</evidence>
<reference evidence="1 2" key="1">
    <citation type="submission" date="2014-03" db="EMBL/GenBank/DDBJ databases">
        <title>The draft genome sequence of Thioclava dalianensis DLFJ1-1.</title>
        <authorList>
            <person name="Lai Q."/>
            <person name="Shao Z."/>
        </authorList>
    </citation>
    <scope>NUCLEOTIDE SEQUENCE [LARGE SCALE GENOMIC DNA]</scope>
    <source>
        <strain evidence="1 2">DLFJ1-1</strain>
    </source>
</reference>
<proteinExistence type="predicted"/>
<dbReference type="EMBL" id="JHEH01000055">
    <property type="protein sequence ID" value="KEP67959.1"/>
    <property type="molecule type" value="Genomic_DNA"/>
</dbReference>
<comment type="caution">
    <text evidence="1">The sequence shown here is derived from an EMBL/GenBank/DDBJ whole genome shotgun (WGS) entry which is preliminary data.</text>
</comment>